<dbReference type="EMBL" id="JBJQND010000015">
    <property type="protein sequence ID" value="KAL3852883.1"/>
    <property type="molecule type" value="Genomic_DNA"/>
</dbReference>
<dbReference type="FunFam" id="3.40.50.720:FF:000215">
    <property type="entry name" value="3-hydroxyacyl-CoA dehydrogenase type-2"/>
    <property type="match status" value="1"/>
</dbReference>
<dbReference type="EC" id="1.1.1.62" evidence="4"/>
<comment type="catalytic activity">
    <reaction evidence="11">
        <text>3beta,7beta-dihydroxy-5beta-cholan-24-oate + NAD(+) = 3beta-hydroxy-7-oxo-5beta-cholan-24-oate + NADH + H(+)</text>
        <dbReference type="Rhea" id="RHEA:42024"/>
        <dbReference type="ChEBI" id="CHEBI:15378"/>
        <dbReference type="ChEBI" id="CHEBI:57540"/>
        <dbReference type="ChEBI" id="CHEBI:57945"/>
        <dbReference type="ChEBI" id="CHEBI:78602"/>
        <dbReference type="ChEBI" id="CHEBI:78603"/>
    </reaction>
    <physiologicalReaction direction="left-to-right" evidence="11">
        <dbReference type="Rhea" id="RHEA:42025"/>
    </physiologicalReaction>
</comment>
<accession>A0ABD3UWV3</accession>
<comment type="catalytic activity">
    <reaction evidence="12">
        <text>ursodeoxycholate + NAD(+) = 7-oxolithocholate + NADH + H(+)</text>
        <dbReference type="Rhea" id="RHEA:42028"/>
        <dbReference type="ChEBI" id="CHEBI:15378"/>
        <dbReference type="ChEBI" id="CHEBI:57540"/>
        <dbReference type="ChEBI" id="CHEBI:57945"/>
        <dbReference type="ChEBI" id="CHEBI:78604"/>
        <dbReference type="ChEBI" id="CHEBI:78605"/>
    </reaction>
    <physiologicalReaction direction="left-to-right" evidence="12">
        <dbReference type="Rhea" id="RHEA:42029"/>
    </physiologicalReaction>
</comment>
<evidence type="ECO:0000313" key="21">
    <source>
        <dbReference type="EMBL" id="KAL3852883.1"/>
    </source>
</evidence>
<sequence>MTQDDMTLCQIKMTQDDMTLCQIKMTQDDMTLCQIKMTQDDMTLCQIKMTQDDMTLCQIKVTQDDMTLCQIKMTQDDMTLCQIKMNLIRLENAVAVITGGASGLGRATVERFIKQGAKVVLCDLPTSTGHDVAKSLGENCVFSPTDVTSESDVTAALEIAKSKFGRLDVAVSCAGVGVAIKTYNFTKKRPHALESFTHVIKTNTIGTFNVIRLAAGMMGENEPNVDGQRGVIVNTASVAAYDGQQGQAAYAASKGAIVGMTLPIARDLSDKGIRVCTIAPGLFDTPLLASLPEKVRKFLASTVPFPQRLGNPDEFAHLCQMIVENPMLNGEVIRLDGAIRMMP</sequence>
<evidence type="ECO:0000256" key="20">
    <source>
        <dbReference type="RuleBase" id="RU000363"/>
    </source>
</evidence>
<evidence type="ECO:0000256" key="16">
    <source>
        <dbReference type="ARBA" id="ARBA00072938"/>
    </source>
</evidence>
<evidence type="ECO:0000256" key="17">
    <source>
        <dbReference type="ARBA" id="ARBA00079624"/>
    </source>
</evidence>
<dbReference type="GO" id="GO:0003857">
    <property type="term" value="F:(3S)-3-hydroxyacyl-CoA dehydrogenase (NAD+) activity"/>
    <property type="evidence" value="ECO:0007669"/>
    <property type="project" value="UniProtKB-EC"/>
</dbReference>
<evidence type="ECO:0000256" key="18">
    <source>
        <dbReference type="ARBA" id="ARBA00082293"/>
    </source>
</evidence>
<reference evidence="21 22" key="1">
    <citation type="submission" date="2024-11" db="EMBL/GenBank/DDBJ databases">
        <title>Chromosome-level genome assembly of the freshwater bivalve Anodonta woodiana.</title>
        <authorList>
            <person name="Chen X."/>
        </authorList>
    </citation>
    <scope>NUCLEOTIDE SEQUENCE [LARGE SCALE GENOMIC DNA]</scope>
    <source>
        <strain evidence="21">MN2024</strain>
        <tissue evidence="21">Gills</tissue>
    </source>
</reference>
<organism evidence="21 22">
    <name type="scientific">Sinanodonta woodiana</name>
    <name type="common">Chinese pond mussel</name>
    <name type="synonym">Anodonta woodiana</name>
    <dbReference type="NCBI Taxonomy" id="1069815"/>
    <lineage>
        <taxon>Eukaryota</taxon>
        <taxon>Metazoa</taxon>
        <taxon>Spiralia</taxon>
        <taxon>Lophotrochozoa</taxon>
        <taxon>Mollusca</taxon>
        <taxon>Bivalvia</taxon>
        <taxon>Autobranchia</taxon>
        <taxon>Heteroconchia</taxon>
        <taxon>Palaeoheterodonta</taxon>
        <taxon>Unionida</taxon>
        <taxon>Unionoidea</taxon>
        <taxon>Unionidae</taxon>
        <taxon>Unioninae</taxon>
        <taxon>Sinanodonta</taxon>
    </lineage>
</organism>
<comment type="catalytic activity">
    <reaction evidence="9">
        <text>cortisol + NAD(+) = 11beta,17alpha-dihydroxypregn-4-ene-3,20,21-trione + NADH + H(+)</text>
        <dbReference type="Rhea" id="RHEA:42012"/>
        <dbReference type="ChEBI" id="CHEBI:15378"/>
        <dbReference type="ChEBI" id="CHEBI:17650"/>
        <dbReference type="ChEBI" id="CHEBI:57540"/>
        <dbReference type="ChEBI" id="CHEBI:57945"/>
        <dbReference type="ChEBI" id="CHEBI:78595"/>
    </reaction>
    <physiologicalReaction direction="left-to-right" evidence="9">
        <dbReference type="Rhea" id="RHEA:42013"/>
    </physiologicalReaction>
</comment>
<proteinExistence type="inferred from homology"/>
<dbReference type="AlphaFoldDB" id="A0ABD3UWV3"/>
<comment type="catalytic activity">
    <reaction evidence="7">
        <text>5alpha-androstane-3alpha,17beta-diol + NAD(+) = 17beta-hydroxy-5alpha-androstan-3-one + NADH + H(+)</text>
        <dbReference type="Rhea" id="RHEA:42004"/>
        <dbReference type="ChEBI" id="CHEBI:15378"/>
        <dbReference type="ChEBI" id="CHEBI:16330"/>
        <dbReference type="ChEBI" id="CHEBI:36713"/>
        <dbReference type="ChEBI" id="CHEBI:57540"/>
        <dbReference type="ChEBI" id="CHEBI:57945"/>
        <dbReference type="EC" id="1.1.1.53"/>
    </reaction>
    <physiologicalReaction direction="right-to-left" evidence="7">
        <dbReference type="Rhea" id="RHEA:42006"/>
    </physiologicalReaction>
</comment>
<dbReference type="PROSITE" id="PS00061">
    <property type="entry name" value="ADH_SHORT"/>
    <property type="match status" value="1"/>
</dbReference>
<comment type="catalytic activity">
    <reaction evidence="6">
        <text>a (3S)-3-hydroxyacyl-CoA + NAD(+) = a 3-oxoacyl-CoA + NADH + H(+)</text>
        <dbReference type="Rhea" id="RHEA:22432"/>
        <dbReference type="ChEBI" id="CHEBI:15378"/>
        <dbReference type="ChEBI" id="CHEBI:57318"/>
        <dbReference type="ChEBI" id="CHEBI:57540"/>
        <dbReference type="ChEBI" id="CHEBI:57945"/>
        <dbReference type="ChEBI" id="CHEBI:90726"/>
        <dbReference type="EC" id="1.1.1.35"/>
    </reaction>
    <physiologicalReaction direction="left-to-right" evidence="6">
        <dbReference type="Rhea" id="RHEA:22433"/>
    </physiologicalReaction>
    <physiologicalReaction direction="right-to-left" evidence="6">
        <dbReference type="Rhea" id="RHEA:22434"/>
    </physiologicalReaction>
</comment>
<name>A0ABD3UWV3_SINWO</name>
<comment type="catalytic activity">
    <reaction evidence="10">
        <text>(3S)-3-hydroxybutanoyl-CoA + NAD(+) = acetoacetyl-CoA + NADH + H(+)</text>
        <dbReference type="Rhea" id="RHEA:30799"/>
        <dbReference type="ChEBI" id="CHEBI:15378"/>
        <dbReference type="ChEBI" id="CHEBI:57286"/>
        <dbReference type="ChEBI" id="CHEBI:57316"/>
        <dbReference type="ChEBI" id="CHEBI:57540"/>
        <dbReference type="ChEBI" id="CHEBI:57945"/>
    </reaction>
    <physiologicalReaction direction="left-to-right" evidence="10">
        <dbReference type="Rhea" id="RHEA:30800"/>
    </physiologicalReaction>
    <physiologicalReaction direction="right-to-left" evidence="10">
        <dbReference type="Rhea" id="RHEA:30801"/>
    </physiologicalReaction>
</comment>
<evidence type="ECO:0000256" key="11">
    <source>
        <dbReference type="ARBA" id="ARBA00051637"/>
    </source>
</evidence>
<evidence type="ECO:0000256" key="19">
    <source>
        <dbReference type="ARBA" id="ARBA00082399"/>
    </source>
</evidence>
<dbReference type="Gene3D" id="3.40.50.720">
    <property type="entry name" value="NAD(P)-binding Rossmann-like Domain"/>
    <property type="match status" value="1"/>
</dbReference>
<gene>
    <name evidence="21" type="ORF">ACJMK2_016490</name>
</gene>
<evidence type="ECO:0000256" key="3">
    <source>
        <dbReference type="ARBA" id="ARBA00024071"/>
    </source>
</evidence>
<dbReference type="GO" id="GO:0004303">
    <property type="term" value="F:estradiol 17-beta-dehydrogenase [NAD(P)+] activity"/>
    <property type="evidence" value="ECO:0007669"/>
    <property type="project" value="UniProtKB-EC"/>
</dbReference>
<evidence type="ECO:0000256" key="14">
    <source>
        <dbReference type="ARBA" id="ARBA00052417"/>
    </source>
</evidence>
<evidence type="ECO:0000313" key="22">
    <source>
        <dbReference type="Proteomes" id="UP001634394"/>
    </source>
</evidence>
<comment type="caution">
    <text evidence="21">The sequence shown here is derived from an EMBL/GenBank/DDBJ whole genome shotgun (WGS) entry which is preliminary data.</text>
</comment>
<keyword evidence="2" id="KW-0560">Oxidoreductase</keyword>
<protein>
    <recommendedName>
        <fullName evidence="16">3-hydroxyacyl-CoA dehydrogenase type-2</fullName>
        <ecNumber evidence="3">1.1.1.53</ecNumber>
        <ecNumber evidence="4">1.1.1.62</ecNumber>
    </recommendedName>
    <alternativeName>
        <fullName evidence="18">3-hydroxyacyl-CoA dehydrogenase type II</fullName>
    </alternativeName>
    <alternativeName>
        <fullName evidence="19">Mitochondrial ribonuclease P protein 2</fullName>
    </alternativeName>
    <alternativeName>
        <fullName evidence="17">Type II HADH</fullName>
    </alternativeName>
</protein>
<evidence type="ECO:0000256" key="4">
    <source>
        <dbReference type="ARBA" id="ARBA00024072"/>
    </source>
</evidence>
<comment type="similarity">
    <text evidence="1 20">Belongs to the short-chain dehydrogenases/reductases (SDR) family.</text>
</comment>
<evidence type="ECO:0000256" key="5">
    <source>
        <dbReference type="ARBA" id="ARBA00049381"/>
    </source>
</evidence>
<comment type="catalytic activity">
    <reaction evidence="13">
        <text>5alpha-pregnan-20beta-ol-3-one + NAD(+) = 5alpha-pregnane-3,20-dione + NADH + H(+)</text>
        <dbReference type="Rhea" id="RHEA:42008"/>
        <dbReference type="ChEBI" id="CHEBI:15378"/>
        <dbReference type="ChEBI" id="CHEBI:28952"/>
        <dbReference type="ChEBI" id="CHEBI:57540"/>
        <dbReference type="ChEBI" id="CHEBI:57945"/>
        <dbReference type="ChEBI" id="CHEBI:78594"/>
    </reaction>
    <physiologicalReaction direction="left-to-right" evidence="13">
        <dbReference type="Rhea" id="RHEA:42009"/>
    </physiologicalReaction>
</comment>
<comment type="catalytic activity">
    <reaction evidence="15">
        <text>11-dehydrocorticosterone + NAD(+) = pregn-4-ene-3,11,20,21-tetraone + NADH + H(+)</text>
        <dbReference type="Rhea" id="RHEA:42020"/>
        <dbReference type="ChEBI" id="CHEBI:15378"/>
        <dbReference type="ChEBI" id="CHEBI:57540"/>
        <dbReference type="ChEBI" id="CHEBI:57945"/>
        <dbReference type="ChEBI" id="CHEBI:78600"/>
        <dbReference type="ChEBI" id="CHEBI:78601"/>
    </reaction>
    <physiologicalReaction direction="left-to-right" evidence="15">
        <dbReference type="Rhea" id="RHEA:42021"/>
    </physiologicalReaction>
</comment>
<dbReference type="InterPro" id="IPR020904">
    <property type="entry name" value="Sc_DH/Rdtase_CS"/>
</dbReference>
<dbReference type="PANTHER" id="PTHR43658:SF8">
    <property type="entry name" value="17-BETA-HYDROXYSTEROID DEHYDROGENASE 14-RELATED"/>
    <property type="match status" value="1"/>
</dbReference>
<evidence type="ECO:0000256" key="8">
    <source>
        <dbReference type="ARBA" id="ARBA00050435"/>
    </source>
</evidence>
<dbReference type="PRINTS" id="PR00080">
    <property type="entry name" value="SDRFAMILY"/>
</dbReference>
<keyword evidence="22" id="KW-1185">Reference proteome</keyword>
<dbReference type="GO" id="GO:0047044">
    <property type="term" value="F:androstan-3-alpha,17-beta-diol dehydrogenase (NAD+) activity"/>
    <property type="evidence" value="ECO:0007669"/>
    <property type="project" value="UniProtKB-EC"/>
</dbReference>
<evidence type="ECO:0000256" key="2">
    <source>
        <dbReference type="ARBA" id="ARBA00023002"/>
    </source>
</evidence>
<evidence type="ECO:0000256" key="6">
    <source>
        <dbReference type="ARBA" id="ARBA00050141"/>
    </source>
</evidence>
<evidence type="ECO:0000256" key="13">
    <source>
        <dbReference type="ARBA" id="ARBA00052095"/>
    </source>
</evidence>
<dbReference type="InterPro" id="IPR036291">
    <property type="entry name" value="NAD(P)-bd_dom_sf"/>
</dbReference>
<evidence type="ECO:0000256" key="9">
    <source>
        <dbReference type="ARBA" id="ARBA00050927"/>
    </source>
</evidence>
<evidence type="ECO:0000256" key="15">
    <source>
        <dbReference type="ARBA" id="ARBA00052668"/>
    </source>
</evidence>
<evidence type="ECO:0000256" key="1">
    <source>
        <dbReference type="ARBA" id="ARBA00006484"/>
    </source>
</evidence>
<dbReference type="SUPFAM" id="SSF51735">
    <property type="entry name" value="NAD(P)-binding Rossmann-fold domains"/>
    <property type="match status" value="1"/>
</dbReference>
<dbReference type="InterPro" id="IPR002347">
    <property type="entry name" value="SDR_fam"/>
</dbReference>
<evidence type="ECO:0000256" key="10">
    <source>
        <dbReference type="ARBA" id="ARBA00051004"/>
    </source>
</evidence>
<evidence type="ECO:0000256" key="7">
    <source>
        <dbReference type="ARBA" id="ARBA00050365"/>
    </source>
</evidence>
<evidence type="ECO:0000256" key="12">
    <source>
        <dbReference type="ARBA" id="ARBA00051831"/>
    </source>
</evidence>
<dbReference type="Pfam" id="PF00106">
    <property type="entry name" value="adh_short"/>
    <property type="match status" value="1"/>
</dbReference>
<comment type="catalytic activity">
    <reaction evidence="8">
        <text>17beta-hydroxy-5alpha-androstan-3-one + NAD(+) = 5alpha-androstan-3,17-dione + NADH + H(+)</text>
        <dbReference type="Rhea" id="RHEA:41992"/>
        <dbReference type="ChEBI" id="CHEBI:15378"/>
        <dbReference type="ChEBI" id="CHEBI:15994"/>
        <dbReference type="ChEBI" id="CHEBI:16330"/>
        <dbReference type="ChEBI" id="CHEBI:57540"/>
        <dbReference type="ChEBI" id="CHEBI:57945"/>
    </reaction>
    <physiologicalReaction direction="left-to-right" evidence="8">
        <dbReference type="Rhea" id="RHEA:41993"/>
    </physiologicalReaction>
</comment>
<dbReference type="CDD" id="cd05371">
    <property type="entry name" value="HSD10-like_SDR_c"/>
    <property type="match status" value="1"/>
</dbReference>
<dbReference type="PANTHER" id="PTHR43658">
    <property type="entry name" value="SHORT-CHAIN DEHYDROGENASE/REDUCTASE"/>
    <property type="match status" value="1"/>
</dbReference>
<dbReference type="Proteomes" id="UP001634394">
    <property type="component" value="Unassembled WGS sequence"/>
</dbReference>
<dbReference type="EC" id="1.1.1.53" evidence="3"/>
<dbReference type="PRINTS" id="PR00081">
    <property type="entry name" value="GDHRDH"/>
</dbReference>
<comment type="catalytic activity">
    <reaction evidence="14">
        <text>cortisone + NAD(+) = 17alpha-hydroxypregn-4-en-3,11,20-trione-21-al + NADH + H(+)</text>
        <dbReference type="Rhea" id="RHEA:42016"/>
        <dbReference type="ChEBI" id="CHEBI:15378"/>
        <dbReference type="ChEBI" id="CHEBI:16962"/>
        <dbReference type="ChEBI" id="CHEBI:57540"/>
        <dbReference type="ChEBI" id="CHEBI:57945"/>
        <dbReference type="ChEBI" id="CHEBI:78596"/>
    </reaction>
    <physiologicalReaction direction="left-to-right" evidence="14">
        <dbReference type="Rhea" id="RHEA:42017"/>
    </physiologicalReaction>
</comment>
<comment type="catalytic activity">
    <reaction evidence="5">
        <text>17beta-estradiol + NAD(+) = estrone + NADH + H(+)</text>
        <dbReference type="Rhea" id="RHEA:24612"/>
        <dbReference type="ChEBI" id="CHEBI:15378"/>
        <dbReference type="ChEBI" id="CHEBI:16469"/>
        <dbReference type="ChEBI" id="CHEBI:17263"/>
        <dbReference type="ChEBI" id="CHEBI:57540"/>
        <dbReference type="ChEBI" id="CHEBI:57945"/>
        <dbReference type="EC" id="1.1.1.62"/>
    </reaction>
    <physiologicalReaction direction="left-to-right" evidence="5">
        <dbReference type="Rhea" id="RHEA:24613"/>
    </physiologicalReaction>
</comment>